<dbReference type="PROSITE" id="PS50041">
    <property type="entry name" value="C_TYPE_LECTIN_2"/>
    <property type="match status" value="7"/>
</dbReference>
<dbReference type="Proteomes" id="UP001205998">
    <property type="component" value="Unassembled WGS sequence"/>
</dbReference>
<dbReference type="SMART" id="SM00034">
    <property type="entry name" value="CLECT"/>
    <property type="match status" value="5"/>
</dbReference>
<dbReference type="AlphaFoldDB" id="A0AAD5AWM3"/>
<dbReference type="SUPFAM" id="SSF56436">
    <property type="entry name" value="C-type lectin-like"/>
    <property type="match status" value="7"/>
</dbReference>
<feature type="domain" description="C-type lectin" evidence="2">
    <location>
        <begin position="94"/>
        <end position="209"/>
    </location>
</feature>
<feature type="domain" description="C-type lectin" evidence="2">
    <location>
        <begin position="559"/>
        <end position="658"/>
    </location>
</feature>
<evidence type="ECO:0000259" key="2">
    <source>
        <dbReference type="PROSITE" id="PS50041"/>
    </source>
</evidence>
<keyword evidence="4" id="KW-1185">Reference proteome</keyword>
<evidence type="ECO:0000313" key="4">
    <source>
        <dbReference type="Proteomes" id="UP001205998"/>
    </source>
</evidence>
<feature type="domain" description="C-type lectin" evidence="2">
    <location>
        <begin position="454"/>
        <end position="556"/>
    </location>
</feature>
<dbReference type="PANTHER" id="PTHR45784">
    <property type="entry name" value="C-TYPE LECTIN DOMAIN FAMILY 20 MEMBER A-RELATED"/>
    <property type="match status" value="1"/>
</dbReference>
<feature type="domain" description="C-type lectin" evidence="2">
    <location>
        <begin position="333"/>
        <end position="440"/>
    </location>
</feature>
<protein>
    <submittedName>
        <fullName evidence="3">Secretory phospholipase A2 receptor-like</fullName>
    </submittedName>
</protein>
<dbReference type="Pfam" id="PF00059">
    <property type="entry name" value="Lectin_C"/>
    <property type="match status" value="6"/>
</dbReference>
<keyword evidence="1" id="KW-1015">Disulfide bond</keyword>
<feature type="non-terminal residue" evidence="3">
    <location>
        <position position="719"/>
    </location>
</feature>
<accession>A0AAD5AWM3</accession>
<evidence type="ECO:0000313" key="3">
    <source>
        <dbReference type="EMBL" id="KAI5624318.1"/>
    </source>
</evidence>
<evidence type="ECO:0000256" key="1">
    <source>
        <dbReference type="ARBA" id="ARBA00023157"/>
    </source>
</evidence>
<feature type="domain" description="C-type lectin" evidence="2">
    <location>
        <begin position="204"/>
        <end position="319"/>
    </location>
</feature>
<dbReference type="InterPro" id="IPR016187">
    <property type="entry name" value="CTDL_fold"/>
</dbReference>
<gene>
    <name evidence="3" type="ORF">C0J50_16125</name>
</gene>
<feature type="non-terminal residue" evidence="3">
    <location>
        <position position="1"/>
    </location>
</feature>
<feature type="domain" description="C-type lectin" evidence="2">
    <location>
        <begin position="653"/>
        <end position="719"/>
    </location>
</feature>
<feature type="domain" description="C-type lectin" evidence="2">
    <location>
        <begin position="1"/>
        <end position="99"/>
    </location>
</feature>
<dbReference type="EMBL" id="MU551585">
    <property type="protein sequence ID" value="KAI5624318.1"/>
    <property type="molecule type" value="Genomic_DNA"/>
</dbReference>
<dbReference type="PANTHER" id="PTHR45784:SF3">
    <property type="entry name" value="C-TYPE LECTIN DOMAIN FAMILY 4 MEMBER K-LIKE-RELATED"/>
    <property type="match status" value="1"/>
</dbReference>
<dbReference type="InterPro" id="IPR001304">
    <property type="entry name" value="C-type_lectin-like"/>
</dbReference>
<keyword evidence="3" id="KW-0675">Receptor</keyword>
<comment type="caution">
    <text evidence="3">The sequence shown here is derived from an EMBL/GenBank/DDBJ whole genome shotgun (WGS) entry which is preliminary data.</text>
</comment>
<proteinExistence type="predicted"/>
<name>A0AAD5AWM3_SILAS</name>
<dbReference type="InterPro" id="IPR018378">
    <property type="entry name" value="C-type_lectin_CS"/>
</dbReference>
<dbReference type="Gene3D" id="3.10.100.10">
    <property type="entry name" value="Mannose-Binding Protein A, subunit A"/>
    <property type="match status" value="7"/>
</dbReference>
<dbReference type="CDD" id="cd00037">
    <property type="entry name" value="CLECT"/>
    <property type="match status" value="2"/>
</dbReference>
<reference evidence="3" key="1">
    <citation type="submission" date="2018-07" db="EMBL/GenBank/DDBJ databases">
        <title>Comparative genomics of catfishes provides insights into carnivory and benthic adaptation.</title>
        <authorList>
            <person name="Zhang Y."/>
            <person name="Wang D."/>
            <person name="Peng Z."/>
            <person name="Zheng S."/>
            <person name="Shao F."/>
            <person name="Tao W."/>
        </authorList>
    </citation>
    <scope>NUCLEOTIDE SEQUENCE</scope>
    <source>
        <strain evidence="3">Chongqing</strain>
    </source>
</reference>
<sequence length="719" mass="83785">WTQARTLCQIHYKDLATITSTEENNRYFQLGTNYFGSWIGLNKLSGSWKWSGGEAVQEWNHGFDYYPNTSENGYDCVLEFDRGLWMKDYCGNWRAFYCYRFLILVKENKTWNEAQEFCRNNYTDLATINSVDENNRCFQTGQIYFGGWTGLRKISGSWTWSDGQALQKWYNDSNSYIDYPTLDDFCVHMANGGYWLSDYCGYGKNFYCYRFLILVMEKKTWDEAQNWCKSNYTGLASLTSEASLRQLKLETAQTETVNVWTGLRFRNGNWSWVSGEPLGSLVLANRSCPVMTDSCGSLNTISNTINNQNCMDKLNFVCYLKDIVQRRSLTREYIFVNFLTNWYHAQYYCRYHYNDLATITSEVENKRCFQSGNSYFGTWTGLRRTSGSWRWSDGGSFLNFNNGLNSYIDNPKYDGYCVHTSYQGLWLNDFCWYGKNFYCYRVEFGVAEGLTRKYIFVDSNVLWRDAQTYCRTYYKDLATITSMEEKISCFESVSGGGSWIGLKRTWSDGEQYAFPNWCNGKPFYPDSGYDCGSIAKYHPTFWVNYNCKDKRKFLCYREYTFINSITDWASAKTFCRNNHTGLANVTSSVENKRLIKSGSGSEGWLGLQVNITTWNDSDPTYLNWCRGCPSKYVKCVFTDTEGFWNTGFCLNKKSFYCYRFLALVKIKMTWEEAQDHCRAKYTGLASVISEASLRQVIEESAQTQTENVWTGLSFINGMW</sequence>
<dbReference type="InterPro" id="IPR016186">
    <property type="entry name" value="C-type_lectin-like/link_sf"/>
</dbReference>
<organism evidence="3 4">
    <name type="scientific">Silurus asotus</name>
    <name type="common">Amur catfish</name>
    <name type="synonym">Parasilurus asotus</name>
    <dbReference type="NCBI Taxonomy" id="30991"/>
    <lineage>
        <taxon>Eukaryota</taxon>
        <taxon>Metazoa</taxon>
        <taxon>Chordata</taxon>
        <taxon>Craniata</taxon>
        <taxon>Vertebrata</taxon>
        <taxon>Euteleostomi</taxon>
        <taxon>Actinopterygii</taxon>
        <taxon>Neopterygii</taxon>
        <taxon>Teleostei</taxon>
        <taxon>Ostariophysi</taxon>
        <taxon>Siluriformes</taxon>
        <taxon>Siluridae</taxon>
        <taxon>Silurus</taxon>
    </lineage>
</organism>
<dbReference type="PROSITE" id="PS00615">
    <property type="entry name" value="C_TYPE_LECTIN_1"/>
    <property type="match status" value="1"/>
</dbReference>